<accession>A0AAU8HTV1</accession>
<organism evidence="3">
    <name type="scientific">Proteinivorax hydrogeniformans</name>
    <dbReference type="NCBI Taxonomy" id="1826727"/>
    <lineage>
        <taxon>Bacteria</taxon>
        <taxon>Bacillati</taxon>
        <taxon>Bacillota</taxon>
        <taxon>Clostridia</taxon>
        <taxon>Eubacteriales</taxon>
        <taxon>Proteinivoracaceae</taxon>
        <taxon>Proteinivorax</taxon>
    </lineage>
</organism>
<dbReference type="EMBL" id="CP159485">
    <property type="protein sequence ID" value="XCI28660.1"/>
    <property type="molecule type" value="Genomic_DNA"/>
</dbReference>
<dbReference type="PANTHER" id="PTHR30337:SF7">
    <property type="entry name" value="PHOSPHOESTERASE"/>
    <property type="match status" value="1"/>
</dbReference>
<dbReference type="CDD" id="cd00840">
    <property type="entry name" value="MPP_Mre11_N"/>
    <property type="match status" value="1"/>
</dbReference>
<protein>
    <submittedName>
        <fullName evidence="3">Metallophosphoesterase</fullName>
    </submittedName>
</protein>
<dbReference type="SUPFAM" id="SSF56300">
    <property type="entry name" value="Metallo-dependent phosphatases"/>
    <property type="match status" value="1"/>
</dbReference>
<dbReference type="Gene3D" id="3.60.21.10">
    <property type="match status" value="1"/>
</dbReference>
<name>A0AAU8HTV1_9FIRM</name>
<dbReference type="InterPro" id="IPR004843">
    <property type="entry name" value="Calcineurin-like_PHP"/>
</dbReference>
<dbReference type="InterPro" id="IPR050535">
    <property type="entry name" value="DNA_Repair-Maintenance_Comp"/>
</dbReference>
<evidence type="ECO:0000259" key="2">
    <source>
        <dbReference type="Pfam" id="PF00149"/>
    </source>
</evidence>
<dbReference type="GO" id="GO:0016787">
    <property type="term" value="F:hydrolase activity"/>
    <property type="evidence" value="ECO:0007669"/>
    <property type="project" value="UniProtKB-KW"/>
</dbReference>
<dbReference type="InterPro" id="IPR014576">
    <property type="entry name" value="Pesterase_YhaO"/>
</dbReference>
<dbReference type="PIRSF" id="PIRSF033091">
    <property type="entry name" value="Pesterase_YhaO"/>
    <property type="match status" value="1"/>
</dbReference>
<sequence length="409" mass="46860">MIKFIHCADIHINRPFLRLKANESLRQKLIESSYSILDNIILLAISKKVNLVIIAGDLLDTLEHTVKAELRCRKAFEKLNEHDIPVYIIGGNHDPIKEEKVYPYPENVHVFSKNVESIPITGFKDAYIHGISYPTESVPKNLVKEFPMAKGDIDIGVLHCEVGRKLSGDYSPCTKDDLLSKNYQYWALGHIHKPTELSDFPAIVYSGSPMGKTPNETGKRGCYYVEVTSSRVKKEFIPLADVIWLQQKIDIQGLDYRGLMLSVKETLENLKREYNEKGVIVRVILTGRGYLHNIDKDDLKGITEELRSKVDCSHDFVWLESIQKETLHDVNLQSLKQQQSFLGDFLNYCSEVEKDSKLQREILDELSRGNAKLVNFLDKQQIDMDVVFKQGLQKAVDLVVEKVDYYEDN</sequence>
<dbReference type="InterPro" id="IPR041796">
    <property type="entry name" value="Mre11_N"/>
</dbReference>
<dbReference type="PANTHER" id="PTHR30337">
    <property type="entry name" value="COMPONENT OF ATP-DEPENDENT DSDNA EXONUCLEASE"/>
    <property type="match status" value="1"/>
</dbReference>
<evidence type="ECO:0000313" key="3">
    <source>
        <dbReference type="EMBL" id="XCI28660.1"/>
    </source>
</evidence>
<reference evidence="3" key="2">
    <citation type="submission" date="2024-06" db="EMBL/GenBank/DDBJ databases">
        <authorList>
            <person name="Petrova K.O."/>
            <person name="Toshchakov S.V."/>
            <person name="Boltjanskaja Y.V."/>
            <person name="Kevbrin V.V."/>
        </authorList>
    </citation>
    <scope>NUCLEOTIDE SEQUENCE</scope>
    <source>
        <strain evidence="3">Z-710</strain>
    </source>
</reference>
<proteinExistence type="predicted"/>
<evidence type="ECO:0000256" key="1">
    <source>
        <dbReference type="ARBA" id="ARBA00022801"/>
    </source>
</evidence>
<dbReference type="Pfam" id="PF00149">
    <property type="entry name" value="Metallophos"/>
    <property type="match status" value="1"/>
</dbReference>
<gene>
    <name evidence="3" type="ORF">PRVXH_002627</name>
</gene>
<dbReference type="AlphaFoldDB" id="A0AAU8HTV1"/>
<feature type="domain" description="Calcineurin-like phosphoesterase" evidence="2">
    <location>
        <begin position="2"/>
        <end position="194"/>
    </location>
</feature>
<keyword evidence="1" id="KW-0378">Hydrolase</keyword>
<dbReference type="InterPro" id="IPR029052">
    <property type="entry name" value="Metallo-depent_PP-like"/>
</dbReference>
<dbReference type="RefSeq" id="WP_353893212.1">
    <property type="nucleotide sequence ID" value="NZ_CP159485.1"/>
</dbReference>
<reference evidence="3" key="1">
    <citation type="journal article" date="2018" name="Antonie Van Leeuwenhoek">
        <title>Proteinivorax hydrogeniformans sp. nov., an anaerobic, haloalkaliphilic bacterium fermenting proteinaceous compounds with high hydrogen production.</title>
        <authorList>
            <person name="Boltyanskaya Y."/>
            <person name="Detkova E."/>
            <person name="Pimenov N."/>
            <person name="Kevbrin V."/>
        </authorList>
    </citation>
    <scope>NUCLEOTIDE SEQUENCE</scope>
    <source>
        <strain evidence="3">Z-710</strain>
    </source>
</reference>